<evidence type="ECO:0000256" key="2">
    <source>
        <dbReference type="SAM" id="SignalP"/>
    </source>
</evidence>
<dbReference type="Pfam" id="PF00497">
    <property type="entry name" value="SBP_bac_3"/>
    <property type="match status" value="1"/>
</dbReference>
<evidence type="ECO:0000256" key="1">
    <source>
        <dbReference type="ARBA" id="ARBA00022729"/>
    </source>
</evidence>
<dbReference type="InterPro" id="IPR001638">
    <property type="entry name" value="Solute-binding_3/MltF_N"/>
</dbReference>
<name>A0A840AD70_9PROT</name>
<dbReference type="SUPFAM" id="SSF53850">
    <property type="entry name" value="Periplasmic binding protein-like II"/>
    <property type="match status" value="1"/>
</dbReference>
<protein>
    <submittedName>
        <fullName evidence="4">Polar amino acid transport system substrate-binding protein</fullName>
    </submittedName>
</protein>
<proteinExistence type="predicted"/>
<evidence type="ECO:0000313" key="5">
    <source>
        <dbReference type="Proteomes" id="UP000553193"/>
    </source>
</evidence>
<gene>
    <name evidence="4" type="ORF">GGQ83_001870</name>
</gene>
<dbReference type="AlphaFoldDB" id="A0A840AD70"/>
<dbReference type="Proteomes" id="UP000553193">
    <property type="component" value="Unassembled WGS sequence"/>
</dbReference>
<organism evidence="4 5">
    <name type="scientific">Roseococcus suduntuyensis</name>
    <dbReference type="NCBI Taxonomy" id="455361"/>
    <lineage>
        <taxon>Bacteria</taxon>
        <taxon>Pseudomonadati</taxon>
        <taxon>Pseudomonadota</taxon>
        <taxon>Alphaproteobacteria</taxon>
        <taxon>Acetobacterales</taxon>
        <taxon>Roseomonadaceae</taxon>
        <taxon>Roseococcus</taxon>
    </lineage>
</organism>
<dbReference type="RefSeq" id="WP_184383494.1">
    <property type="nucleotide sequence ID" value="NZ_JACIDJ010000002.1"/>
</dbReference>
<keyword evidence="5" id="KW-1185">Reference proteome</keyword>
<dbReference type="Gene3D" id="3.40.190.10">
    <property type="entry name" value="Periplasmic binding protein-like II"/>
    <property type="match status" value="2"/>
</dbReference>
<feature type="signal peptide" evidence="2">
    <location>
        <begin position="1"/>
        <end position="27"/>
    </location>
</feature>
<dbReference type="PANTHER" id="PTHR35936">
    <property type="entry name" value="MEMBRANE-BOUND LYTIC MUREIN TRANSGLYCOSYLASE F"/>
    <property type="match status" value="1"/>
</dbReference>
<feature type="chain" id="PRO_5032732802" evidence="2">
    <location>
        <begin position="28"/>
        <end position="270"/>
    </location>
</feature>
<sequence length="270" mass="28865">MHLRRRGLLAAPALLAAVPLAATPLRAQSPAEVARIMAPSGTLRVAINFGNPVLAQRDPAGGAPRGLSVELAQEIGRRLNLPIEMITYPAAGRVTEALREGAWDLCFLAIDPVRARGITFTAPYVVIEGAYLVRQDSPIRDNAEVDRPGIRVAVGRGSAYDLFLTRELRHATLVRAPTSPASLEQFRADNLEVAANVKQPLVAYAAANPDVRVLPGRFMVIEQAVGIPQDREAAMPWLRAFVEEMKASGFVARGLAATGQTTAEVAPPAS</sequence>
<accession>A0A840AD70</accession>
<comment type="caution">
    <text evidence="4">The sequence shown here is derived from an EMBL/GenBank/DDBJ whole genome shotgun (WGS) entry which is preliminary data.</text>
</comment>
<evidence type="ECO:0000259" key="3">
    <source>
        <dbReference type="SMART" id="SM00062"/>
    </source>
</evidence>
<dbReference type="SMART" id="SM00062">
    <property type="entry name" value="PBPb"/>
    <property type="match status" value="1"/>
</dbReference>
<dbReference type="EMBL" id="JACIDJ010000002">
    <property type="protein sequence ID" value="MBB3898433.1"/>
    <property type="molecule type" value="Genomic_DNA"/>
</dbReference>
<evidence type="ECO:0000313" key="4">
    <source>
        <dbReference type="EMBL" id="MBB3898433.1"/>
    </source>
</evidence>
<dbReference type="PANTHER" id="PTHR35936:SF17">
    <property type="entry name" value="ARGININE-BINDING EXTRACELLULAR PROTEIN ARTP"/>
    <property type="match status" value="1"/>
</dbReference>
<dbReference type="CDD" id="cd13623">
    <property type="entry name" value="PBP2_AA_hypothetical"/>
    <property type="match status" value="1"/>
</dbReference>
<reference evidence="4 5" key="1">
    <citation type="submission" date="2020-08" db="EMBL/GenBank/DDBJ databases">
        <title>Genomic Encyclopedia of Type Strains, Phase IV (KMG-IV): sequencing the most valuable type-strain genomes for metagenomic binning, comparative biology and taxonomic classification.</title>
        <authorList>
            <person name="Goeker M."/>
        </authorList>
    </citation>
    <scope>NUCLEOTIDE SEQUENCE [LARGE SCALE GENOMIC DNA]</scope>
    <source>
        <strain evidence="4 5">DSM 19979</strain>
    </source>
</reference>
<keyword evidence="1 2" id="KW-0732">Signal</keyword>
<feature type="domain" description="Solute-binding protein family 3/N-terminal" evidence="3">
    <location>
        <begin position="42"/>
        <end position="265"/>
    </location>
</feature>